<evidence type="ECO:0000313" key="1">
    <source>
        <dbReference type="EMBL" id="GAA2734104.1"/>
    </source>
</evidence>
<reference evidence="2" key="1">
    <citation type="journal article" date="2019" name="Int. J. Syst. Evol. Microbiol.">
        <title>The Global Catalogue of Microorganisms (GCM) 10K type strain sequencing project: providing services to taxonomists for standard genome sequencing and annotation.</title>
        <authorList>
            <consortium name="The Broad Institute Genomics Platform"/>
            <consortium name="The Broad Institute Genome Sequencing Center for Infectious Disease"/>
            <person name="Wu L."/>
            <person name="Ma J."/>
        </authorList>
    </citation>
    <scope>NUCLEOTIDE SEQUENCE [LARGE SCALE GENOMIC DNA]</scope>
    <source>
        <strain evidence="2">JCM 8201</strain>
    </source>
</reference>
<sequence>MNATPSTTQVDAISLEISNDRLAITVFSPKPPQADSDPSGTQLEMRVALAIHDTLAIQWCADLGVHWTADNCWVGELEVPTGESPRLLQVTQILGLDGRPAVLPQDVLFLEVPGEVVWKTKEPAEAERIRKVEARDRIYNRPLTVPDEDSRTNSFVVLLLVENFLSSREQRVPGIQILPLSGSAIGIDVIETLNACASQIGLAGGLDIDANLRLMSQRRPTALLHVPNVLADTPEAAIREVRRNVLPLLDLIALRRGAKPKALAGIVATKKRMQVVGSWIEGIGYTGNLASGFISGEDPTSLFQHWEKASSDARIRLWLSLYSDALADERWDYRFFRCFNLLEGIAQETLPANAPVIDDLGNPAFLNSGRPYTTQQARGKVFMLIKHVASRRSIALSSFAVNKAGTVWEESELWVAIRNAVAHRGSWEQPSGSAQSARDQRIKGAICNLGHDGSFRNGAVALTSRFRAATEAVLYSALGGNL</sequence>
<evidence type="ECO:0000313" key="2">
    <source>
        <dbReference type="Proteomes" id="UP001501842"/>
    </source>
</evidence>
<evidence type="ECO:0008006" key="3">
    <source>
        <dbReference type="Google" id="ProtNLM"/>
    </source>
</evidence>
<dbReference type="EMBL" id="BAAATZ010000029">
    <property type="protein sequence ID" value="GAA2734104.1"/>
    <property type="molecule type" value="Genomic_DNA"/>
</dbReference>
<comment type="caution">
    <text evidence="1">The sequence shown here is derived from an EMBL/GenBank/DDBJ whole genome shotgun (WGS) entry which is preliminary data.</text>
</comment>
<protein>
    <recommendedName>
        <fullName evidence="3">Apea-like HEPN domain-containing protein</fullName>
    </recommendedName>
</protein>
<keyword evidence="2" id="KW-1185">Reference proteome</keyword>
<organism evidence="1 2">
    <name type="scientific">Actinocorallia aurantiaca</name>
    <dbReference type="NCBI Taxonomy" id="46204"/>
    <lineage>
        <taxon>Bacteria</taxon>
        <taxon>Bacillati</taxon>
        <taxon>Actinomycetota</taxon>
        <taxon>Actinomycetes</taxon>
        <taxon>Streptosporangiales</taxon>
        <taxon>Thermomonosporaceae</taxon>
        <taxon>Actinocorallia</taxon>
    </lineage>
</organism>
<dbReference type="RefSeq" id="WP_344454493.1">
    <property type="nucleotide sequence ID" value="NZ_BAAATZ010000029.1"/>
</dbReference>
<accession>A0ABP6GZ97</accession>
<gene>
    <name evidence="1" type="ORF">GCM10010439_55660</name>
</gene>
<proteinExistence type="predicted"/>
<dbReference type="Proteomes" id="UP001501842">
    <property type="component" value="Unassembled WGS sequence"/>
</dbReference>
<name>A0ABP6GZ97_9ACTN</name>